<evidence type="ECO:0000256" key="2">
    <source>
        <dbReference type="ARBA" id="ARBA00023125"/>
    </source>
</evidence>
<dbReference type="CDD" id="cd07377">
    <property type="entry name" value="WHTH_GntR"/>
    <property type="match status" value="1"/>
</dbReference>
<evidence type="ECO:0000313" key="5">
    <source>
        <dbReference type="EMBL" id="UYF93305.1"/>
    </source>
</evidence>
<dbReference type="InterPro" id="IPR000524">
    <property type="entry name" value="Tscrpt_reg_HTH_GntR"/>
</dbReference>
<accession>A0AA46S9K9</accession>
<dbReference type="GO" id="GO:0003700">
    <property type="term" value="F:DNA-binding transcription factor activity"/>
    <property type="evidence" value="ECO:0007669"/>
    <property type="project" value="InterPro"/>
</dbReference>
<dbReference type="PROSITE" id="PS50949">
    <property type="entry name" value="HTH_GNTR"/>
    <property type="match status" value="1"/>
</dbReference>
<dbReference type="InterPro" id="IPR036388">
    <property type="entry name" value="WH-like_DNA-bd_sf"/>
</dbReference>
<dbReference type="InterPro" id="IPR011711">
    <property type="entry name" value="GntR_C"/>
</dbReference>
<evidence type="ECO:0000259" key="4">
    <source>
        <dbReference type="PROSITE" id="PS50949"/>
    </source>
</evidence>
<evidence type="ECO:0000256" key="1">
    <source>
        <dbReference type="ARBA" id="ARBA00023015"/>
    </source>
</evidence>
<keyword evidence="1" id="KW-0805">Transcription regulation</keyword>
<dbReference type="RefSeq" id="WP_029541731.1">
    <property type="nucleotide sequence ID" value="NZ_CM002177.1"/>
</dbReference>
<sequence length="246" mass="27009">MPPRRRSILLDRLESGTPGRPQQAILDELRRVILSGAVPPGTPIPVPEVAELFGVSRIPIRESLKTLIGEGLVDHRRNHGYTVARLTAAELREMYLVRETLETAALTAAVALATEADHAHAAWVHARLERAVADDDPHTYHRESREFHLALAGPSRMHRLLHMLESAWNITEPVQPMVHVSAVQRTVLHAEHERMLTAFLARDTAGLLAAADAHNHRLDSVIATLPADAGLLTPEDIPIGKPTGNT</sequence>
<dbReference type="Gene3D" id="1.10.10.10">
    <property type="entry name" value="Winged helix-like DNA-binding domain superfamily/Winged helix DNA-binding domain"/>
    <property type="match status" value="1"/>
</dbReference>
<dbReference type="EMBL" id="CP106982">
    <property type="protein sequence ID" value="UYF93305.1"/>
    <property type="molecule type" value="Genomic_DNA"/>
</dbReference>
<dbReference type="GO" id="GO:0003677">
    <property type="term" value="F:DNA binding"/>
    <property type="evidence" value="ECO:0007669"/>
    <property type="project" value="UniProtKB-KW"/>
</dbReference>
<organism evidence="5 6">
    <name type="scientific">Rhodococcus aetherivorans</name>
    <dbReference type="NCBI Taxonomy" id="191292"/>
    <lineage>
        <taxon>Bacteria</taxon>
        <taxon>Bacillati</taxon>
        <taxon>Actinomycetota</taxon>
        <taxon>Actinomycetes</taxon>
        <taxon>Mycobacteriales</taxon>
        <taxon>Nocardiaceae</taxon>
        <taxon>Rhodococcus</taxon>
    </lineage>
</organism>
<dbReference type="AlphaFoldDB" id="A0AA46S9K9"/>
<dbReference type="SUPFAM" id="SSF48008">
    <property type="entry name" value="GntR ligand-binding domain-like"/>
    <property type="match status" value="1"/>
</dbReference>
<dbReference type="PANTHER" id="PTHR43537:SF24">
    <property type="entry name" value="GLUCONATE OPERON TRANSCRIPTIONAL REPRESSOR"/>
    <property type="match status" value="1"/>
</dbReference>
<gene>
    <name evidence="5" type="ORF">OCS65_23115</name>
</gene>
<dbReference type="Pfam" id="PF00392">
    <property type="entry name" value="GntR"/>
    <property type="match status" value="1"/>
</dbReference>
<evidence type="ECO:0000313" key="6">
    <source>
        <dbReference type="Proteomes" id="UP001163947"/>
    </source>
</evidence>
<dbReference type="Proteomes" id="UP001163947">
    <property type="component" value="Chromosome"/>
</dbReference>
<dbReference type="SUPFAM" id="SSF46785">
    <property type="entry name" value="Winged helix' DNA-binding domain"/>
    <property type="match status" value="1"/>
</dbReference>
<keyword evidence="3" id="KW-0804">Transcription</keyword>
<proteinExistence type="predicted"/>
<keyword evidence="2" id="KW-0238">DNA-binding</keyword>
<dbReference type="SMART" id="SM00345">
    <property type="entry name" value="HTH_GNTR"/>
    <property type="match status" value="1"/>
</dbReference>
<dbReference type="Pfam" id="PF07729">
    <property type="entry name" value="FCD"/>
    <property type="match status" value="1"/>
</dbReference>
<dbReference type="InterPro" id="IPR008920">
    <property type="entry name" value="TF_FadR/GntR_C"/>
</dbReference>
<dbReference type="Gene3D" id="1.20.120.530">
    <property type="entry name" value="GntR ligand-binding domain-like"/>
    <property type="match status" value="1"/>
</dbReference>
<name>A0AA46S9K9_9NOCA</name>
<dbReference type="PANTHER" id="PTHR43537">
    <property type="entry name" value="TRANSCRIPTIONAL REGULATOR, GNTR FAMILY"/>
    <property type="match status" value="1"/>
</dbReference>
<dbReference type="SMART" id="SM00895">
    <property type="entry name" value="FCD"/>
    <property type="match status" value="1"/>
</dbReference>
<feature type="domain" description="HTH gntR-type" evidence="4">
    <location>
        <begin position="19"/>
        <end position="86"/>
    </location>
</feature>
<evidence type="ECO:0000256" key="3">
    <source>
        <dbReference type="ARBA" id="ARBA00023163"/>
    </source>
</evidence>
<dbReference type="InterPro" id="IPR036390">
    <property type="entry name" value="WH_DNA-bd_sf"/>
</dbReference>
<dbReference type="GeneID" id="83623371"/>
<reference evidence="5" key="1">
    <citation type="submission" date="2022-09" db="EMBL/GenBank/DDBJ databases">
        <title>The genome sequence of Rhodococcus aetherivorans N1.</title>
        <authorList>
            <person name="Jiang W."/>
        </authorList>
    </citation>
    <scope>NUCLEOTIDE SEQUENCE</scope>
    <source>
        <strain evidence="5">N1</strain>
    </source>
</reference>
<protein>
    <submittedName>
        <fullName evidence="5">GntR family transcriptional regulator</fullName>
    </submittedName>
</protein>